<dbReference type="InterPro" id="IPR000742">
    <property type="entry name" value="EGF"/>
</dbReference>
<evidence type="ECO:0000256" key="2">
    <source>
        <dbReference type="ARBA" id="ARBA00023157"/>
    </source>
</evidence>
<dbReference type="InterPro" id="IPR049883">
    <property type="entry name" value="NOTCH1_EGF-like"/>
</dbReference>
<keyword evidence="1 3" id="KW-0245">EGF-like domain</keyword>
<dbReference type="Gene3D" id="2.10.25.10">
    <property type="entry name" value="Laminin"/>
    <property type="match status" value="1"/>
</dbReference>
<dbReference type="PROSITE" id="PS01248">
    <property type="entry name" value="EGF_LAM_1"/>
    <property type="match status" value="1"/>
</dbReference>
<dbReference type="SMART" id="SM00261">
    <property type="entry name" value="FU"/>
    <property type="match status" value="1"/>
</dbReference>
<protein>
    <submittedName>
        <fullName evidence="6">Cysteine-rich with EGF-like domain protein 2-A</fullName>
    </submittedName>
</protein>
<gene>
    <name evidence="6" type="ORF">EOD39_3399</name>
</gene>
<evidence type="ECO:0000259" key="5">
    <source>
        <dbReference type="PROSITE" id="PS50026"/>
    </source>
</evidence>
<dbReference type="EMBL" id="SCEB01214195">
    <property type="protein sequence ID" value="RXM36669.1"/>
    <property type="molecule type" value="Genomic_DNA"/>
</dbReference>
<name>A0A444UN98_ACIRT</name>
<organism evidence="6 7">
    <name type="scientific">Acipenser ruthenus</name>
    <name type="common">Sterlet sturgeon</name>
    <dbReference type="NCBI Taxonomy" id="7906"/>
    <lineage>
        <taxon>Eukaryota</taxon>
        <taxon>Metazoa</taxon>
        <taxon>Chordata</taxon>
        <taxon>Craniata</taxon>
        <taxon>Vertebrata</taxon>
        <taxon>Euteleostomi</taxon>
        <taxon>Actinopterygii</taxon>
        <taxon>Chondrostei</taxon>
        <taxon>Acipenseriformes</taxon>
        <taxon>Acipenseridae</taxon>
        <taxon>Acipenser</taxon>
    </lineage>
</organism>
<dbReference type="CDD" id="cd00064">
    <property type="entry name" value="FU"/>
    <property type="match status" value="1"/>
</dbReference>
<dbReference type="GO" id="GO:0005509">
    <property type="term" value="F:calcium ion binding"/>
    <property type="evidence" value="ECO:0007669"/>
    <property type="project" value="InterPro"/>
</dbReference>
<dbReference type="PROSITE" id="PS50026">
    <property type="entry name" value="EGF_3"/>
    <property type="match status" value="1"/>
</dbReference>
<keyword evidence="2 3" id="KW-1015">Disulfide bond</keyword>
<dbReference type="PROSITE" id="PS00022">
    <property type="entry name" value="EGF_1"/>
    <property type="match status" value="1"/>
</dbReference>
<feature type="region of interest" description="Disordered" evidence="4">
    <location>
        <begin position="125"/>
        <end position="146"/>
    </location>
</feature>
<comment type="caution">
    <text evidence="3">Lacks conserved residue(s) required for the propagation of feature annotation.</text>
</comment>
<dbReference type="AlphaFoldDB" id="A0A444UN98"/>
<evidence type="ECO:0000256" key="4">
    <source>
        <dbReference type="SAM" id="MobiDB-lite"/>
    </source>
</evidence>
<reference evidence="6 7" key="1">
    <citation type="submission" date="2019-01" db="EMBL/GenBank/DDBJ databases">
        <title>Draft Genome and Complete Hox-Cluster Characterization of the Sterlet Sturgeon (Acipenser ruthenus).</title>
        <authorList>
            <person name="Wei Q."/>
        </authorList>
    </citation>
    <scope>NUCLEOTIDE SEQUENCE [LARGE SCALE GENOMIC DNA]</scope>
    <source>
        <strain evidence="6">WHYD16114868_AA</strain>
        <tissue evidence="6">Blood</tissue>
    </source>
</reference>
<feature type="disulfide bond" evidence="3">
    <location>
        <begin position="34"/>
        <end position="43"/>
    </location>
</feature>
<evidence type="ECO:0000313" key="6">
    <source>
        <dbReference type="EMBL" id="RXM36669.1"/>
    </source>
</evidence>
<evidence type="ECO:0000256" key="3">
    <source>
        <dbReference type="PROSITE-ProRule" id="PRU00076"/>
    </source>
</evidence>
<evidence type="ECO:0000256" key="1">
    <source>
        <dbReference type="ARBA" id="ARBA00022536"/>
    </source>
</evidence>
<keyword evidence="7" id="KW-1185">Reference proteome</keyword>
<sequence>MIKTACVGGSERPCHDNGDCDGDGTRRGDGKCRCNKGYKGDFCLECDDGYFNKERNDTFSLCTECHESCQTCSGPTNKDCNECKSGWVQDDEKACNDIDECANETSPCKENQYCHNKEGSYSCKEENMEDEDSSETVSPDNVHEDL</sequence>
<dbReference type="InterPro" id="IPR002049">
    <property type="entry name" value="LE_dom"/>
</dbReference>
<dbReference type="PROSITE" id="PS01187">
    <property type="entry name" value="EGF_CA"/>
    <property type="match status" value="1"/>
</dbReference>
<comment type="caution">
    <text evidence="6">The sequence shown here is derived from an EMBL/GenBank/DDBJ whole genome shotgun (WGS) entry which is preliminary data.</text>
</comment>
<dbReference type="InterPro" id="IPR006212">
    <property type="entry name" value="Furin_repeat"/>
</dbReference>
<dbReference type="SUPFAM" id="SSF57184">
    <property type="entry name" value="Growth factor receptor domain"/>
    <property type="match status" value="1"/>
</dbReference>
<dbReference type="InterPro" id="IPR018097">
    <property type="entry name" value="EGF_Ca-bd_CS"/>
</dbReference>
<evidence type="ECO:0000313" key="7">
    <source>
        <dbReference type="Proteomes" id="UP000289886"/>
    </source>
</evidence>
<dbReference type="InterPro" id="IPR009030">
    <property type="entry name" value="Growth_fac_rcpt_cys_sf"/>
</dbReference>
<accession>A0A444UN98</accession>
<feature type="domain" description="EGF-like" evidence="5">
    <location>
        <begin position="2"/>
        <end position="44"/>
    </location>
</feature>
<dbReference type="Proteomes" id="UP000289886">
    <property type="component" value="Unassembled WGS sequence"/>
</dbReference>
<dbReference type="Pfam" id="PF07645">
    <property type="entry name" value="EGF_CA"/>
    <property type="match status" value="1"/>
</dbReference>
<proteinExistence type="predicted"/>